<feature type="domain" description="DUF6546" evidence="1">
    <location>
        <begin position="266"/>
        <end position="408"/>
    </location>
</feature>
<dbReference type="Proteomes" id="UP000717696">
    <property type="component" value="Unassembled WGS sequence"/>
</dbReference>
<evidence type="ECO:0000313" key="2">
    <source>
        <dbReference type="EMBL" id="KAH7159821.1"/>
    </source>
</evidence>
<evidence type="ECO:0000259" key="1">
    <source>
        <dbReference type="Pfam" id="PF20183"/>
    </source>
</evidence>
<dbReference type="OrthoDB" id="4688861at2759"/>
<sequence>MAVNRASWDGLPAEIRRMVLDTLLHNFARIKVTVSRLADFGHMVYRNRALVRYIWFCLELEEYDCTMCAPPEEVSNVNHSDSKLVTTAFLNLVSTLSTWEPNGELLLDISAHSPSDSEHWFKYLTFEPDTPGDDCFRNRCVEQEMLAKMNNHPHRSISHCRASFRAEDALYKIFGHIMSPEHIFTYKSTYQWWQLLPSVPAVTGVLLRQQTRRRWDPFWLERMFSLFPRLHEIHYEPWRRWDDHIQETEDEDCRSLFKLLASSIVLRTLVLFENFDQKYQRSFWDCKGLRTPTLGLSQEVAKASLNLERLSASFMVEASYFFLAPKPSWKWLNMTSLALTSLLLTPTMDPAGINNMLRSAAEAAKKMTKLQTMEIWNGRKGQAMLFKYQLIGGVQPASLTCRGTVVVKKLLDSGTVIKSHGDAIHYLKLSKSGIRPVSLQQIRMEHRIREGVHNL</sequence>
<gene>
    <name evidence="2" type="ORF">B0J13DRAFT_580996</name>
</gene>
<dbReference type="InterPro" id="IPR046676">
    <property type="entry name" value="DUF6546"/>
</dbReference>
<reference evidence="2" key="1">
    <citation type="journal article" date="2021" name="Nat. Commun.">
        <title>Genetic determinants of endophytism in the Arabidopsis root mycobiome.</title>
        <authorList>
            <person name="Mesny F."/>
            <person name="Miyauchi S."/>
            <person name="Thiergart T."/>
            <person name="Pickel B."/>
            <person name="Atanasova L."/>
            <person name="Karlsson M."/>
            <person name="Huettel B."/>
            <person name="Barry K.W."/>
            <person name="Haridas S."/>
            <person name="Chen C."/>
            <person name="Bauer D."/>
            <person name="Andreopoulos W."/>
            <person name="Pangilinan J."/>
            <person name="LaButti K."/>
            <person name="Riley R."/>
            <person name="Lipzen A."/>
            <person name="Clum A."/>
            <person name="Drula E."/>
            <person name="Henrissat B."/>
            <person name="Kohler A."/>
            <person name="Grigoriev I.V."/>
            <person name="Martin F.M."/>
            <person name="Hacquard S."/>
        </authorList>
    </citation>
    <scope>NUCLEOTIDE SEQUENCE</scope>
    <source>
        <strain evidence="2">MPI-CAGE-AT-0021</strain>
    </source>
</reference>
<proteinExistence type="predicted"/>
<dbReference type="AlphaFoldDB" id="A0A9P9JFU5"/>
<dbReference type="Pfam" id="PF20183">
    <property type="entry name" value="DUF6546"/>
    <property type="match status" value="1"/>
</dbReference>
<evidence type="ECO:0000313" key="3">
    <source>
        <dbReference type="Proteomes" id="UP000717696"/>
    </source>
</evidence>
<name>A0A9P9JFU5_9HYPO</name>
<organism evidence="2 3">
    <name type="scientific">Dactylonectria estremocensis</name>
    <dbReference type="NCBI Taxonomy" id="1079267"/>
    <lineage>
        <taxon>Eukaryota</taxon>
        <taxon>Fungi</taxon>
        <taxon>Dikarya</taxon>
        <taxon>Ascomycota</taxon>
        <taxon>Pezizomycotina</taxon>
        <taxon>Sordariomycetes</taxon>
        <taxon>Hypocreomycetidae</taxon>
        <taxon>Hypocreales</taxon>
        <taxon>Nectriaceae</taxon>
        <taxon>Dactylonectria</taxon>
    </lineage>
</organism>
<accession>A0A9P9JFU5</accession>
<dbReference type="EMBL" id="JAGMUU010000002">
    <property type="protein sequence ID" value="KAH7159821.1"/>
    <property type="molecule type" value="Genomic_DNA"/>
</dbReference>
<comment type="caution">
    <text evidence="2">The sequence shown here is derived from an EMBL/GenBank/DDBJ whole genome shotgun (WGS) entry which is preliminary data.</text>
</comment>
<protein>
    <recommendedName>
        <fullName evidence="1">DUF6546 domain-containing protein</fullName>
    </recommendedName>
</protein>
<keyword evidence="3" id="KW-1185">Reference proteome</keyword>